<dbReference type="EMBL" id="BONC01000044">
    <property type="protein sequence ID" value="GIF59262.1"/>
    <property type="molecule type" value="Genomic_DNA"/>
</dbReference>
<evidence type="ECO:0000313" key="3">
    <source>
        <dbReference type="Proteomes" id="UP000624325"/>
    </source>
</evidence>
<name>A0ABQ4C932_9ACTN</name>
<accession>A0ABQ4C932</accession>
<comment type="caution">
    <text evidence="2">The sequence shown here is derived from an EMBL/GenBank/DDBJ whole genome shotgun (WGS) entry which is preliminary data.</text>
</comment>
<protein>
    <recommendedName>
        <fullName evidence="4">DNA-directed RNA polymerase specialized sigma24 family protein</fullName>
    </recommendedName>
</protein>
<keyword evidence="3" id="KW-1185">Reference proteome</keyword>
<feature type="compositionally biased region" description="Polar residues" evidence="1">
    <location>
        <begin position="232"/>
        <end position="241"/>
    </location>
</feature>
<reference evidence="2 3" key="1">
    <citation type="submission" date="2021-01" db="EMBL/GenBank/DDBJ databases">
        <title>Whole genome shotgun sequence of Asanoa iriomotensis NBRC 100142.</title>
        <authorList>
            <person name="Komaki H."/>
            <person name="Tamura T."/>
        </authorList>
    </citation>
    <scope>NUCLEOTIDE SEQUENCE [LARGE SCALE GENOMIC DNA]</scope>
    <source>
        <strain evidence="2 3">NBRC 100142</strain>
    </source>
</reference>
<dbReference type="InterPro" id="IPR013324">
    <property type="entry name" value="RNA_pol_sigma_r3/r4-like"/>
</dbReference>
<sequence length="251" mass="27451">MLSEAPTHVPFDARGFEGLPDRIIPLDELRTALLVAGTGHQVRDAVWRELVVRARRDGPAWRVAAVGMAMPGLRRQAGLLAAGWHGDTHDLDAELLVGFMERLATVDLGEPRVCGRLIDAGVRAARKIRDAESDTMLIRSGEPGSVLPIRPWDHPDLVLARAVATAVIDREEARLIAATRLDDYTLVRVAAELGISPQTASDWRARAEKRLQRAIGDGELSFVPLRPRRQRPNSSLHSSRVGSLLATRTAA</sequence>
<organism evidence="2 3">
    <name type="scientific">Asanoa iriomotensis</name>
    <dbReference type="NCBI Taxonomy" id="234613"/>
    <lineage>
        <taxon>Bacteria</taxon>
        <taxon>Bacillati</taxon>
        <taxon>Actinomycetota</taxon>
        <taxon>Actinomycetes</taxon>
        <taxon>Micromonosporales</taxon>
        <taxon>Micromonosporaceae</taxon>
        <taxon>Asanoa</taxon>
    </lineage>
</organism>
<evidence type="ECO:0000313" key="2">
    <source>
        <dbReference type="EMBL" id="GIF59262.1"/>
    </source>
</evidence>
<gene>
    <name evidence="2" type="ORF">Air01nite_53570</name>
</gene>
<proteinExistence type="predicted"/>
<dbReference type="SUPFAM" id="SSF88659">
    <property type="entry name" value="Sigma3 and sigma4 domains of RNA polymerase sigma factors"/>
    <property type="match status" value="1"/>
</dbReference>
<dbReference type="Proteomes" id="UP000624325">
    <property type="component" value="Unassembled WGS sequence"/>
</dbReference>
<evidence type="ECO:0000256" key="1">
    <source>
        <dbReference type="SAM" id="MobiDB-lite"/>
    </source>
</evidence>
<evidence type="ECO:0008006" key="4">
    <source>
        <dbReference type="Google" id="ProtNLM"/>
    </source>
</evidence>
<feature type="region of interest" description="Disordered" evidence="1">
    <location>
        <begin position="225"/>
        <end position="251"/>
    </location>
</feature>